<dbReference type="GO" id="GO:0032259">
    <property type="term" value="P:methylation"/>
    <property type="evidence" value="ECO:0007669"/>
    <property type="project" value="UniProtKB-KW"/>
</dbReference>
<accession>A0A7W6H2C3</accession>
<keyword evidence="3 5" id="KW-1133">Transmembrane helix</keyword>
<dbReference type="GO" id="GO:0008168">
    <property type="term" value="F:methyltransferase activity"/>
    <property type="evidence" value="ECO:0007669"/>
    <property type="project" value="UniProtKB-KW"/>
</dbReference>
<evidence type="ECO:0000256" key="4">
    <source>
        <dbReference type="ARBA" id="ARBA00023136"/>
    </source>
</evidence>
<dbReference type="Gene3D" id="1.20.120.1630">
    <property type="match status" value="1"/>
</dbReference>
<dbReference type="RefSeq" id="WP_246392598.1">
    <property type="nucleotide sequence ID" value="NZ_JACIEK010000001.1"/>
</dbReference>
<dbReference type="InterPro" id="IPR006311">
    <property type="entry name" value="TAT_signal"/>
</dbReference>
<keyword evidence="4 5" id="KW-0472">Membrane</keyword>
<feature type="transmembrane region" description="Helical" evidence="5">
    <location>
        <begin position="85"/>
        <end position="117"/>
    </location>
</feature>
<name>A0A7W6H2C3_9HYPH</name>
<evidence type="ECO:0000256" key="3">
    <source>
        <dbReference type="ARBA" id="ARBA00022989"/>
    </source>
</evidence>
<keyword evidence="6" id="KW-0808">Transferase</keyword>
<dbReference type="AlphaFoldDB" id="A0A7W6H2C3"/>
<dbReference type="PROSITE" id="PS51318">
    <property type="entry name" value="TAT"/>
    <property type="match status" value="1"/>
</dbReference>
<evidence type="ECO:0000313" key="7">
    <source>
        <dbReference type="Proteomes" id="UP000542776"/>
    </source>
</evidence>
<comment type="subcellular location">
    <subcellularLocation>
        <location evidence="1">Endomembrane system</location>
        <topology evidence="1">Multi-pass membrane protein</topology>
    </subcellularLocation>
</comment>
<comment type="caution">
    <text evidence="6">The sequence shown here is derived from an EMBL/GenBank/DDBJ whole genome shotgun (WGS) entry which is preliminary data.</text>
</comment>
<sequence length="202" mass="22115">MSMSLSRYQSRRRLVLAVSIAIALAALLTVRSAWADEGHESIEAIGLGLICLGILGRMWCTLYIGGRKSKELVDRGPYSMTRNPLYVFSSVAAAGVGAQTGSLVVALLGGVASVVAFTIVARREEAHLTAVFGTPYRDYLARVPRFWPAVRLYRDREHLDVSTGRLYRTLGDGLVFLLAIPVLEGIESLQIAEHLPAIIRLY</sequence>
<keyword evidence="6" id="KW-0489">Methyltransferase</keyword>
<dbReference type="EMBL" id="JACIEK010000001">
    <property type="protein sequence ID" value="MBB3996485.1"/>
    <property type="molecule type" value="Genomic_DNA"/>
</dbReference>
<dbReference type="Pfam" id="PF04191">
    <property type="entry name" value="PEMT"/>
    <property type="match status" value="1"/>
</dbReference>
<evidence type="ECO:0000256" key="2">
    <source>
        <dbReference type="ARBA" id="ARBA00022692"/>
    </source>
</evidence>
<proteinExistence type="predicted"/>
<keyword evidence="2 5" id="KW-0812">Transmembrane</keyword>
<protein>
    <submittedName>
        <fullName evidence="6">Protein-S-isoprenylcysteine O-methyltransferase Ste14</fullName>
    </submittedName>
</protein>
<evidence type="ECO:0000256" key="1">
    <source>
        <dbReference type="ARBA" id="ARBA00004127"/>
    </source>
</evidence>
<organism evidence="6 7">
    <name type="scientific">Aureimonas pseudogalii</name>
    <dbReference type="NCBI Taxonomy" id="1744844"/>
    <lineage>
        <taxon>Bacteria</taxon>
        <taxon>Pseudomonadati</taxon>
        <taxon>Pseudomonadota</taxon>
        <taxon>Alphaproteobacteria</taxon>
        <taxon>Hyphomicrobiales</taxon>
        <taxon>Aurantimonadaceae</taxon>
        <taxon>Aureimonas</taxon>
    </lineage>
</organism>
<dbReference type="InterPro" id="IPR007318">
    <property type="entry name" value="Phopholipid_MeTrfase"/>
</dbReference>
<dbReference type="GO" id="GO:0012505">
    <property type="term" value="C:endomembrane system"/>
    <property type="evidence" value="ECO:0007669"/>
    <property type="project" value="UniProtKB-SubCell"/>
</dbReference>
<dbReference type="Proteomes" id="UP000542776">
    <property type="component" value="Unassembled WGS sequence"/>
</dbReference>
<evidence type="ECO:0000313" key="6">
    <source>
        <dbReference type="EMBL" id="MBB3996485.1"/>
    </source>
</evidence>
<keyword evidence="7" id="KW-1185">Reference proteome</keyword>
<gene>
    <name evidence="6" type="ORF">GGR04_000306</name>
</gene>
<reference evidence="6 7" key="1">
    <citation type="submission" date="2020-08" db="EMBL/GenBank/DDBJ databases">
        <title>Genomic Encyclopedia of Type Strains, Phase IV (KMG-IV): sequencing the most valuable type-strain genomes for metagenomic binning, comparative biology and taxonomic classification.</title>
        <authorList>
            <person name="Goeker M."/>
        </authorList>
    </citation>
    <scope>NUCLEOTIDE SEQUENCE [LARGE SCALE GENOMIC DNA]</scope>
    <source>
        <strain evidence="6 7">DSM 102238</strain>
    </source>
</reference>
<evidence type="ECO:0000256" key="5">
    <source>
        <dbReference type="SAM" id="Phobius"/>
    </source>
</evidence>
<feature type="transmembrane region" description="Helical" evidence="5">
    <location>
        <begin position="45"/>
        <end position="64"/>
    </location>
</feature>